<accession>A0A8H3I4K0</accession>
<dbReference type="Proteomes" id="UP000664169">
    <property type="component" value="Unassembled WGS sequence"/>
</dbReference>
<feature type="region of interest" description="Disordered" evidence="1">
    <location>
        <begin position="192"/>
        <end position="218"/>
    </location>
</feature>
<organism evidence="3 4">
    <name type="scientific">Gomphillus americanus</name>
    <dbReference type="NCBI Taxonomy" id="1940652"/>
    <lineage>
        <taxon>Eukaryota</taxon>
        <taxon>Fungi</taxon>
        <taxon>Dikarya</taxon>
        <taxon>Ascomycota</taxon>
        <taxon>Pezizomycotina</taxon>
        <taxon>Lecanoromycetes</taxon>
        <taxon>OSLEUM clade</taxon>
        <taxon>Ostropomycetidae</taxon>
        <taxon>Ostropales</taxon>
        <taxon>Graphidaceae</taxon>
        <taxon>Gomphilloideae</taxon>
        <taxon>Gomphillus</taxon>
    </lineage>
</organism>
<reference evidence="3" key="1">
    <citation type="submission" date="2021-03" db="EMBL/GenBank/DDBJ databases">
        <authorList>
            <person name="Tagirdzhanova G."/>
        </authorList>
    </citation>
    <scope>NUCLEOTIDE SEQUENCE</scope>
</reference>
<feature type="domain" description="DUF2293" evidence="2">
    <location>
        <begin position="109"/>
        <end position="190"/>
    </location>
</feature>
<protein>
    <recommendedName>
        <fullName evidence="2">DUF2293 domain-containing protein</fullName>
    </recommendedName>
</protein>
<comment type="caution">
    <text evidence="3">The sequence shown here is derived from an EMBL/GenBank/DDBJ whole genome shotgun (WGS) entry which is preliminary data.</text>
</comment>
<proteinExistence type="predicted"/>
<dbReference type="PANTHER" id="PTHR38113:SF2">
    <property type="entry name" value="DUF2293 DOMAIN-CONTAINING PROTEIN"/>
    <property type="match status" value="1"/>
</dbReference>
<sequence>MGRQHKSVTRKAISGERPVSIQKPMLPGYVYVPKGDIYTTRHCRSRTLASGYPLYVVHAHGKLNRTLGLRVPTSIAKTVFADAARSKKDRAQAVETKDLRDLNAARRSLAKLYPKLPARLADAILRHGFAKKSGRVGRAASMDLDKRITLAVYAYARHRHTRYETLLKTMNKDSARCEVRKELDAIIQRWSSSSNTRRGNPGSKLLAKQIAGGTGKKN</sequence>
<evidence type="ECO:0000313" key="4">
    <source>
        <dbReference type="Proteomes" id="UP000664169"/>
    </source>
</evidence>
<gene>
    <name evidence="3" type="ORF">GOMPHAMPRED_005019</name>
</gene>
<name>A0A8H3I4K0_9LECA</name>
<evidence type="ECO:0000259" key="2">
    <source>
        <dbReference type="Pfam" id="PF10056"/>
    </source>
</evidence>
<dbReference type="EMBL" id="CAJPDQ010000003">
    <property type="protein sequence ID" value="CAF9907105.1"/>
    <property type="molecule type" value="Genomic_DNA"/>
</dbReference>
<dbReference type="InterPro" id="IPR018744">
    <property type="entry name" value="DUF2293"/>
</dbReference>
<dbReference type="Pfam" id="PF10056">
    <property type="entry name" value="DUF2293"/>
    <property type="match status" value="1"/>
</dbReference>
<dbReference type="AlphaFoldDB" id="A0A8H3I4K0"/>
<dbReference type="PANTHER" id="PTHR38113">
    <property type="match status" value="1"/>
</dbReference>
<dbReference type="OrthoDB" id="5381833at2759"/>
<evidence type="ECO:0000313" key="3">
    <source>
        <dbReference type="EMBL" id="CAF9907105.1"/>
    </source>
</evidence>
<keyword evidence="4" id="KW-1185">Reference proteome</keyword>
<evidence type="ECO:0000256" key="1">
    <source>
        <dbReference type="SAM" id="MobiDB-lite"/>
    </source>
</evidence>